<keyword evidence="1" id="KW-0328">Glycosyltransferase</keyword>
<dbReference type="Proteomes" id="UP000318050">
    <property type="component" value="Unassembled WGS sequence"/>
</dbReference>
<comment type="caution">
    <text evidence="3">The sequence shown here is derived from an EMBL/GenBank/DDBJ whole genome shotgun (WGS) entry which is preliminary data.</text>
</comment>
<dbReference type="EMBL" id="VITT01000015">
    <property type="protein sequence ID" value="TWB54359.1"/>
    <property type="molecule type" value="Genomic_DNA"/>
</dbReference>
<evidence type="ECO:0000313" key="4">
    <source>
        <dbReference type="Proteomes" id="UP000318050"/>
    </source>
</evidence>
<reference evidence="3 4" key="1">
    <citation type="submission" date="2019-06" db="EMBL/GenBank/DDBJ databases">
        <title>Genomic Encyclopedia of Type Strains, Phase IV (KMG-V): Genome sequencing to study the core and pangenomes of soil and plant-associated prokaryotes.</title>
        <authorList>
            <person name="Whitman W."/>
        </authorList>
    </citation>
    <scope>NUCLEOTIDE SEQUENCE [LARGE SCALE GENOMIC DNA]</scope>
    <source>
        <strain evidence="3 4">BR 11140</strain>
    </source>
</reference>
<dbReference type="PANTHER" id="PTHR30160">
    <property type="entry name" value="TETRAACYLDISACCHARIDE 4'-KINASE-RELATED"/>
    <property type="match status" value="1"/>
</dbReference>
<protein>
    <submittedName>
        <fullName evidence="3">Glycosyl transferase family 9 (Putative heptosyltransferase)</fullName>
    </submittedName>
</protein>
<dbReference type="Pfam" id="PF01075">
    <property type="entry name" value="Glyco_transf_9"/>
    <property type="match status" value="1"/>
</dbReference>
<dbReference type="PANTHER" id="PTHR30160:SF1">
    <property type="entry name" value="LIPOPOLYSACCHARIDE 1,2-N-ACETYLGLUCOSAMINETRANSFERASE-RELATED"/>
    <property type="match status" value="1"/>
</dbReference>
<dbReference type="GO" id="GO:0005829">
    <property type="term" value="C:cytosol"/>
    <property type="evidence" value="ECO:0007669"/>
    <property type="project" value="TreeGrafter"/>
</dbReference>
<proteinExistence type="predicted"/>
<dbReference type="GO" id="GO:0009244">
    <property type="term" value="P:lipopolysaccharide core region biosynthetic process"/>
    <property type="evidence" value="ECO:0007669"/>
    <property type="project" value="TreeGrafter"/>
</dbReference>
<dbReference type="OrthoDB" id="7320078at2"/>
<evidence type="ECO:0000256" key="2">
    <source>
        <dbReference type="ARBA" id="ARBA00022679"/>
    </source>
</evidence>
<sequence>MLGGVAITGGRMEAFDFRYSMGGLSRGELLDSATSPPGRYVWEVARRTLARVPGADAVVVSNPLLAARGARLADLLRGGDTLRCPCVLTDAETFPVAYVLPRALFDQGLGRFLCLLSANRAATDAQLLSQLTGQIVPRRQTPLKPLAPLPRITAQGYILGDNLAAWRTQCADAVRLIRTRADWRRLPFAAHHPGHAGDVLFFSLASRLVLAGQLAFQRQVVCRDYLDIFRDCGNRLEPIVLDIPPVSRTGDVSDGRYYLDSLAHIDPEVRARTFMVYCRFSKSYSRTPFNLVDQARFALGDPVATLQDTLYRRAPVKAGRCALPLAPLRVLMQLSGGWPLKTYPGAQARALVRALVRLGCAVTVLDAPALAADGATPATAGSTDRLAALIRRHHVMVSVDSFPLHFASQILGHPTVAVFGPTFPGNSDAPRRAGYRLPTPALPCAPCGGYKACPLDEGPACGNHPAPADLVAAILEVAAEAYGTPVRERGDAA</sequence>
<name>A0A560I8N3_9PROT</name>
<dbReference type="InterPro" id="IPR002201">
    <property type="entry name" value="Glyco_trans_9"/>
</dbReference>
<gene>
    <name evidence="3" type="ORF">FBZ92_115127</name>
</gene>
<evidence type="ECO:0000256" key="1">
    <source>
        <dbReference type="ARBA" id="ARBA00022676"/>
    </source>
</evidence>
<organism evidence="3 4">
    <name type="scientific">Nitrospirillum amazonense</name>
    <dbReference type="NCBI Taxonomy" id="28077"/>
    <lineage>
        <taxon>Bacteria</taxon>
        <taxon>Pseudomonadati</taxon>
        <taxon>Pseudomonadota</taxon>
        <taxon>Alphaproteobacteria</taxon>
        <taxon>Rhodospirillales</taxon>
        <taxon>Azospirillaceae</taxon>
        <taxon>Nitrospirillum</taxon>
    </lineage>
</organism>
<dbReference type="AlphaFoldDB" id="A0A560I8N3"/>
<dbReference type="SUPFAM" id="SSF53756">
    <property type="entry name" value="UDP-Glycosyltransferase/glycogen phosphorylase"/>
    <property type="match status" value="1"/>
</dbReference>
<dbReference type="GO" id="GO:0008713">
    <property type="term" value="F:ADP-heptose-lipopolysaccharide heptosyltransferase activity"/>
    <property type="evidence" value="ECO:0007669"/>
    <property type="project" value="TreeGrafter"/>
</dbReference>
<keyword evidence="2 3" id="KW-0808">Transferase</keyword>
<dbReference type="InterPro" id="IPR051199">
    <property type="entry name" value="LPS_LOS_Heptosyltrfase"/>
</dbReference>
<dbReference type="Gene3D" id="3.40.50.2000">
    <property type="entry name" value="Glycogen Phosphorylase B"/>
    <property type="match status" value="1"/>
</dbReference>
<accession>A0A560I8N3</accession>
<evidence type="ECO:0000313" key="3">
    <source>
        <dbReference type="EMBL" id="TWB54359.1"/>
    </source>
</evidence>